<dbReference type="PANTHER" id="PTHR43329">
    <property type="entry name" value="EPOXIDE HYDROLASE"/>
    <property type="match status" value="1"/>
</dbReference>
<evidence type="ECO:0000313" key="4">
    <source>
        <dbReference type="Proteomes" id="UP001595816"/>
    </source>
</evidence>
<gene>
    <name evidence="3" type="ORF">ACFOZ4_35690</name>
</gene>
<proteinExistence type="predicted"/>
<dbReference type="InterPro" id="IPR000073">
    <property type="entry name" value="AB_hydrolase_1"/>
</dbReference>
<feature type="domain" description="AB hydrolase-1" evidence="2">
    <location>
        <begin position="33"/>
        <end position="276"/>
    </location>
</feature>
<organism evidence="3 4">
    <name type="scientific">Hamadaea flava</name>
    <dbReference type="NCBI Taxonomy" id="1742688"/>
    <lineage>
        <taxon>Bacteria</taxon>
        <taxon>Bacillati</taxon>
        <taxon>Actinomycetota</taxon>
        <taxon>Actinomycetes</taxon>
        <taxon>Micromonosporales</taxon>
        <taxon>Micromonosporaceae</taxon>
        <taxon>Hamadaea</taxon>
    </lineage>
</organism>
<dbReference type="Pfam" id="PF00561">
    <property type="entry name" value="Abhydrolase_1"/>
    <property type="match status" value="1"/>
</dbReference>
<dbReference type="EMBL" id="JBHSAY010000028">
    <property type="protein sequence ID" value="MFC4135978.1"/>
    <property type="molecule type" value="Genomic_DNA"/>
</dbReference>
<protein>
    <submittedName>
        <fullName evidence="3">Alpha/beta fold hydrolase</fullName>
    </submittedName>
</protein>
<name>A0ABV8M088_9ACTN</name>
<sequence>MTSEYPEPALVEHRHLDLPGLRMHVAEAGRGSPVVLLHGVPQHWWEWRAVIPALAKDYRVIVPDLRGAGWTQAPATGYDRETLVGDLLNLLDALGLDRVRIVAHDWSAIAAFLLCLEHSDRVHSYVSLAIPHPYMRFDVRLLGRFRNAWYQLPLLTPLVGVRGLAAGRQWLARQMLSYHDRPGAIEGSDLDLFLAPLRDRAYAKAVARLYRGFILPTGIAMMRGAYRETRLTTPTLVLTGEHDPVVRADLLGGPTGNADDLEVREIAGASHFLVDDQPEIVVKHLLEFFARH</sequence>
<comment type="caution">
    <text evidence="3">The sequence shown here is derived from an EMBL/GenBank/DDBJ whole genome shotgun (WGS) entry which is preliminary data.</text>
</comment>
<evidence type="ECO:0000313" key="3">
    <source>
        <dbReference type="EMBL" id="MFC4135978.1"/>
    </source>
</evidence>
<keyword evidence="1 3" id="KW-0378">Hydrolase</keyword>
<keyword evidence="4" id="KW-1185">Reference proteome</keyword>
<dbReference type="SUPFAM" id="SSF53474">
    <property type="entry name" value="alpha/beta-Hydrolases"/>
    <property type="match status" value="1"/>
</dbReference>
<evidence type="ECO:0000259" key="2">
    <source>
        <dbReference type="Pfam" id="PF00561"/>
    </source>
</evidence>
<dbReference type="InterPro" id="IPR000639">
    <property type="entry name" value="Epox_hydrolase-like"/>
</dbReference>
<dbReference type="Gene3D" id="3.40.50.1820">
    <property type="entry name" value="alpha/beta hydrolase"/>
    <property type="match status" value="1"/>
</dbReference>
<dbReference type="GO" id="GO:0016787">
    <property type="term" value="F:hydrolase activity"/>
    <property type="evidence" value="ECO:0007669"/>
    <property type="project" value="UniProtKB-KW"/>
</dbReference>
<dbReference type="PRINTS" id="PR00412">
    <property type="entry name" value="EPOXHYDRLASE"/>
</dbReference>
<dbReference type="InterPro" id="IPR029058">
    <property type="entry name" value="AB_hydrolase_fold"/>
</dbReference>
<accession>A0ABV8M088</accession>
<dbReference type="RefSeq" id="WP_253762561.1">
    <property type="nucleotide sequence ID" value="NZ_JAMZDZ010000001.1"/>
</dbReference>
<reference evidence="4" key="1">
    <citation type="journal article" date="2019" name="Int. J. Syst. Evol. Microbiol.">
        <title>The Global Catalogue of Microorganisms (GCM) 10K type strain sequencing project: providing services to taxonomists for standard genome sequencing and annotation.</title>
        <authorList>
            <consortium name="The Broad Institute Genomics Platform"/>
            <consortium name="The Broad Institute Genome Sequencing Center for Infectious Disease"/>
            <person name="Wu L."/>
            <person name="Ma J."/>
        </authorList>
    </citation>
    <scope>NUCLEOTIDE SEQUENCE [LARGE SCALE GENOMIC DNA]</scope>
    <source>
        <strain evidence="4">CGMCC 4.7289</strain>
    </source>
</reference>
<dbReference type="Proteomes" id="UP001595816">
    <property type="component" value="Unassembled WGS sequence"/>
</dbReference>
<evidence type="ECO:0000256" key="1">
    <source>
        <dbReference type="ARBA" id="ARBA00022801"/>
    </source>
</evidence>